<protein>
    <submittedName>
        <fullName evidence="3">IS3 family transposase domain protein</fullName>
    </submittedName>
    <submittedName>
        <fullName evidence="2">IS701 family transposase domain protein</fullName>
    </submittedName>
</protein>
<dbReference type="EMBL" id="CP133270">
    <property type="protein sequence ID" value="WVX67442.1"/>
    <property type="molecule type" value="Genomic_DNA"/>
</dbReference>
<evidence type="ECO:0000313" key="4">
    <source>
        <dbReference type="EMBL" id="WVX67168.1"/>
    </source>
</evidence>
<dbReference type="EMBL" id="CP133270">
    <property type="protein sequence ID" value="WVX66701.1"/>
    <property type="molecule type" value="Genomic_DNA"/>
</dbReference>
<dbReference type="EMBL" id="CP133270">
    <property type="protein sequence ID" value="WVX67168.1"/>
    <property type="molecule type" value="Genomic_DNA"/>
</dbReference>
<dbReference type="EMBL" id="CP133270">
    <property type="protein sequence ID" value="WVX67185.1"/>
    <property type="molecule type" value="Genomic_DNA"/>
</dbReference>
<evidence type="ECO:0000313" key="6">
    <source>
        <dbReference type="EMBL" id="WVX67369.1"/>
    </source>
</evidence>
<dbReference type="NCBIfam" id="NF047593">
    <property type="entry name" value="IS66_ISAeme5_TnpA"/>
    <property type="match status" value="1"/>
</dbReference>
<accession>A0ABZ2C5Q3</accession>
<dbReference type="EMBL" id="CP133270">
    <property type="protein sequence ID" value="WVX66240.1"/>
    <property type="molecule type" value="Genomic_DNA"/>
</dbReference>
<geneLocation type="plasmid" evidence="8 9">
    <name>pBealeia2</name>
</geneLocation>
<evidence type="ECO:0000313" key="2">
    <source>
        <dbReference type="EMBL" id="WVX66701.1"/>
    </source>
</evidence>
<evidence type="ECO:0000313" key="5">
    <source>
        <dbReference type="EMBL" id="WVX67185.1"/>
    </source>
</evidence>
<dbReference type="RefSeq" id="WP_331255563.1">
    <property type="nucleotide sequence ID" value="NZ_CP133270.1"/>
</dbReference>
<dbReference type="EMBL" id="CP133270">
    <property type="protein sequence ID" value="WVX66736.1"/>
    <property type="molecule type" value="Genomic_DNA"/>
</dbReference>
<proteinExistence type="predicted"/>
<dbReference type="Proteomes" id="UP001330434">
    <property type="component" value="Chromosome"/>
</dbReference>
<sequence>MMKEKRTGQRQTRDERSAGKLKYWEEQIESWRKSGLSQEKFCTAGGLSYSSFKYWFPRVGRRLFEGSSVGRFVATAVVGHESPETLDLFESPALQAEARQAPVPLEIRFMSGERIEIVPGFDGITLQRVIAILRSCHV</sequence>
<reference evidence="8 9" key="2">
    <citation type="journal article" date="2024" name="Environ. Microbiol.">
        <title>Novel evolutionary insights on the interactions of the Holosporales (Alphaproteobacteria) with eukaryotic hosts from comparative genomics.</title>
        <authorList>
            <person name="Giovannini M."/>
            <person name="Petroni G."/>
            <person name="Castelli M."/>
        </authorList>
    </citation>
    <scope>NUCLEOTIDE SEQUENCE [LARGE SCALE GENOMIC DNA]</scope>
    <source>
        <strain evidence="8 9">US_Bl 15I1</strain>
    </source>
</reference>
<evidence type="ECO:0000313" key="8">
    <source>
        <dbReference type="EMBL" id="WVX67812.1"/>
    </source>
</evidence>
<reference evidence="8" key="1">
    <citation type="submission" date="2023-08" db="EMBL/GenBank/DDBJ databases">
        <authorList>
            <person name="Giovannini M.G."/>
            <person name="Castelli M.C."/>
            <person name="Petroni G.P."/>
        </authorList>
    </citation>
    <scope>NUCLEOTIDE SEQUENCE</scope>
    <source>
        <strain evidence="8">US_Bl 15I1</strain>
        <plasmid evidence="8">pBealeia2</plasmid>
    </source>
</reference>
<evidence type="ECO:0000313" key="3">
    <source>
        <dbReference type="EMBL" id="WVX66736.1"/>
    </source>
</evidence>
<evidence type="ECO:0000313" key="1">
    <source>
        <dbReference type="EMBL" id="WVX66240.1"/>
    </source>
</evidence>
<dbReference type="EMBL" id="CP133270">
    <property type="protein sequence ID" value="WVX67369.1"/>
    <property type="molecule type" value="Genomic_DNA"/>
</dbReference>
<name>A0ABZ2C5Q3_9PROT</name>
<keyword evidence="8" id="KW-0614">Plasmid</keyword>
<keyword evidence="9" id="KW-1185">Reference proteome</keyword>
<organism evidence="8 9">
    <name type="scientific">Candidatus Bealeia paramacronuclearis</name>
    <dbReference type="NCBI Taxonomy" id="1921001"/>
    <lineage>
        <taxon>Bacteria</taxon>
        <taxon>Pseudomonadati</taxon>
        <taxon>Pseudomonadota</taxon>
        <taxon>Alphaproteobacteria</taxon>
        <taxon>Holosporales</taxon>
        <taxon>Holosporaceae</taxon>
        <taxon>Candidatus Bealeia</taxon>
    </lineage>
</organism>
<evidence type="ECO:0000313" key="9">
    <source>
        <dbReference type="Proteomes" id="UP001330434"/>
    </source>
</evidence>
<gene>
    <name evidence="1" type="ORF">Bealeia1_00415</name>
    <name evidence="2" type="ORF">Bealeia1_00885</name>
    <name evidence="3" type="ORF">Bealeia1_00920</name>
    <name evidence="4" type="ORF">Bealeia1_01366</name>
    <name evidence="5" type="ORF">Bealeia1_01383</name>
    <name evidence="6" type="ORF">Bealeia1_01570</name>
    <name evidence="7" type="ORF">Bealeia1_01648</name>
    <name evidence="8" type="ORF">Bealeia1_02031</name>
</gene>
<evidence type="ECO:0000313" key="7">
    <source>
        <dbReference type="EMBL" id="WVX67442.1"/>
    </source>
</evidence>
<dbReference type="Proteomes" id="UP001330434">
    <property type="component" value="Plasmid pBealeia2"/>
</dbReference>
<dbReference type="EMBL" id="CP133272">
    <property type="protein sequence ID" value="WVX67812.1"/>
    <property type="molecule type" value="Genomic_DNA"/>
</dbReference>